<feature type="domain" description="Glycosyl transferase family 1" evidence="1">
    <location>
        <begin position="192"/>
        <end position="312"/>
    </location>
</feature>
<dbReference type="CDD" id="cd03801">
    <property type="entry name" value="GT4_PimA-like"/>
    <property type="match status" value="1"/>
</dbReference>
<reference evidence="2 3" key="1">
    <citation type="submission" date="2023-07" db="EMBL/GenBank/DDBJ databases">
        <title>Sorghum-associated microbial communities from plants grown in Nebraska, USA.</title>
        <authorList>
            <person name="Schachtman D."/>
        </authorList>
    </citation>
    <scope>NUCLEOTIDE SEQUENCE [LARGE SCALE GENOMIC DNA]</scope>
    <source>
        <strain evidence="2 3">DS1607</strain>
    </source>
</reference>
<organism evidence="2 3">
    <name type="scientific">Variovorax ginsengisoli</name>
    <dbReference type="NCBI Taxonomy" id="363844"/>
    <lineage>
        <taxon>Bacteria</taxon>
        <taxon>Pseudomonadati</taxon>
        <taxon>Pseudomonadota</taxon>
        <taxon>Betaproteobacteria</taxon>
        <taxon>Burkholderiales</taxon>
        <taxon>Comamonadaceae</taxon>
        <taxon>Variovorax</taxon>
    </lineage>
</organism>
<dbReference type="PANTHER" id="PTHR12526">
    <property type="entry name" value="GLYCOSYLTRANSFERASE"/>
    <property type="match status" value="1"/>
</dbReference>
<protein>
    <submittedName>
        <fullName evidence="2">Glycosyltransferase involved in cell wall biosynthesis</fullName>
    </submittedName>
</protein>
<dbReference type="Gene3D" id="3.40.50.2000">
    <property type="entry name" value="Glycogen Phosphorylase B"/>
    <property type="match status" value="1"/>
</dbReference>
<evidence type="ECO:0000259" key="1">
    <source>
        <dbReference type="Pfam" id="PF00534"/>
    </source>
</evidence>
<evidence type="ECO:0000313" key="3">
    <source>
        <dbReference type="Proteomes" id="UP001226867"/>
    </source>
</evidence>
<accession>A0ABT9SDF2</accession>
<name>A0ABT9SDF2_9BURK</name>
<gene>
    <name evidence="2" type="ORF">J2W36_004486</name>
</gene>
<dbReference type="SUPFAM" id="SSF53756">
    <property type="entry name" value="UDP-Glycosyltransferase/glycogen phosphorylase"/>
    <property type="match status" value="1"/>
</dbReference>
<evidence type="ECO:0000313" key="2">
    <source>
        <dbReference type="EMBL" id="MDP9902210.1"/>
    </source>
</evidence>
<dbReference type="Pfam" id="PF00534">
    <property type="entry name" value="Glycos_transf_1"/>
    <property type="match status" value="1"/>
</dbReference>
<keyword evidence="3" id="KW-1185">Reference proteome</keyword>
<comment type="caution">
    <text evidence="2">The sequence shown here is derived from an EMBL/GenBank/DDBJ whole genome shotgun (WGS) entry which is preliminary data.</text>
</comment>
<dbReference type="RefSeq" id="WP_307691962.1">
    <property type="nucleotide sequence ID" value="NZ_JAUSRO010000016.1"/>
</dbReference>
<dbReference type="Proteomes" id="UP001226867">
    <property type="component" value="Unassembled WGS sequence"/>
</dbReference>
<dbReference type="InterPro" id="IPR001296">
    <property type="entry name" value="Glyco_trans_1"/>
</dbReference>
<sequence>MRFGKALKKSKLYIVHQNGAPAHYLAAAYLFEQLASDVVYIEFSILRKLGKALLVERNLKSLRRALRNAMLLGLWFLFPGLLKRHKVILGVAPLDWRVFFLSRIFKKTDLIYHTSWNIWDGTRFPFGMNRFSPVLKKIWLFFLRYRVHKIAVVTPLCAESIAQFIKPSKKEIATVFHSYDDFFSYDENFKEKSLTNLRVIYAGRLIESKGIDKIIDLARVFPDIDFCFIGKGELVAKVESCSLPNVKYKGFISNVKLMANLFRQSDVILLPSMRRKNWEELFGISLIEAMACGCIPVVTDHVGPKLILENSELSDLVFSEEDFFVNASNCLRRWQLYPDELRLRKLASSEVARKYSKSNISKIWKNLLFN</sequence>
<proteinExistence type="predicted"/>
<dbReference type="EMBL" id="JAUSRO010000016">
    <property type="protein sequence ID" value="MDP9902210.1"/>
    <property type="molecule type" value="Genomic_DNA"/>
</dbReference>